<feature type="transmembrane region" description="Helical" evidence="5">
    <location>
        <begin position="283"/>
        <end position="309"/>
    </location>
</feature>
<evidence type="ECO:0000259" key="6">
    <source>
        <dbReference type="Pfam" id="PF12698"/>
    </source>
</evidence>
<dbReference type="InterPro" id="IPR013525">
    <property type="entry name" value="ABC2_TM"/>
</dbReference>
<evidence type="ECO:0000313" key="7">
    <source>
        <dbReference type="EMBL" id="TJY40805.1"/>
    </source>
</evidence>
<feature type="transmembrane region" description="Helical" evidence="5">
    <location>
        <begin position="315"/>
        <end position="337"/>
    </location>
</feature>
<keyword evidence="3 5" id="KW-1133">Transmembrane helix</keyword>
<dbReference type="Pfam" id="PF12698">
    <property type="entry name" value="ABC2_membrane_3"/>
    <property type="match status" value="1"/>
</dbReference>
<keyword evidence="8" id="KW-1185">Reference proteome</keyword>
<gene>
    <name evidence="7" type="ORF">E5161_16840</name>
</gene>
<evidence type="ECO:0000256" key="2">
    <source>
        <dbReference type="ARBA" id="ARBA00022692"/>
    </source>
</evidence>
<feature type="transmembrane region" description="Helical" evidence="5">
    <location>
        <begin position="344"/>
        <end position="364"/>
    </location>
</feature>
<evidence type="ECO:0000256" key="3">
    <source>
        <dbReference type="ARBA" id="ARBA00022989"/>
    </source>
</evidence>
<proteinExistence type="predicted"/>
<dbReference type="PANTHER" id="PTHR43471:SF3">
    <property type="entry name" value="ABC TRANSPORTER PERMEASE PROTEIN NATB"/>
    <property type="match status" value="1"/>
</dbReference>
<sequence length="420" mass="45800">MNKLGTVISFTLRNKLRSKAFIISTVVLMLLVIVGGNVPYLINKLGGEDKASQVGYVAGQYPDIIQKLQIQYAAQPEPDVVLQNSADEAQLKQWVEDGTLTGYLTFQENKEAGFPDVTYHAKSALGSGTSRSLSATLQAVKAQMVVEDAGLTEAQIKMLQTPVQLKNEQISLTNGTGKTEEEQNTAIGLTYVVVILLFMSVMITGQLIATEITAEKSSRVMEIIVTSVSPLTQMWGKIIGMFVVAVLQIAVILGALTVNINLPHNAEAFRAMGIRLDTIDPTMIVYAILFFLAGFFMYATLFAAVGSIVSRTEDLGQAVLPITMLTLVGFYVAMFGLTHPESPLIVICSFIPFFSPFLMVLRVGLANPGWWEVILAFVILIVSTLAIGWLSAKIYRAGVLMYGKRPSLKELVKAMKAYKV</sequence>
<feature type="transmembrane region" description="Helical" evidence="5">
    <location>
        <begin position="188"/>
        <end position="209"/>
    </location>
</feature>
<evidence type="ECO:0000256" key="1">
    <source>
        <dbReference type="ARBA" id="ARBA00004141"/>
    </source>
</evidence>
<dbReference type="EMBL" id="SUPK01000008">
    <property type="protein sequence ID" value="TJY40805.1"/>
    <property type="molecule type" value="Genomic_DNA"/>
</dbReference>
<dbReference type="Proteomes" id="UP000309673">
    <property type="component" value="Unassembled WGS sequence"/>
</dbReference>
<evidence type="ECO:0000313" key="8">
    <source>
        <dbReference type="Proteomes" id="UP000309673"/>
    </source>
</evidence>
<evidence type="ECO:0000256" key="4">
    <source>
        <dbReference type="ARBA" id="ARBA00023136"/>
    </source>
</evidence>
<dbReference type="GO" id="GO:0140359">
    <property type="term" value="F:ABC-type transporter activity"/>
    <property type="evidence" value="ECO:0007669"/>
    <property type="project" value="InterPro"/>
</dbReference>
<protein>
    <submittedName>
        <fullName evidence="7">ABC transporter permease</fullName>
    </submittedName>
</protein>
<keyword evidence="2 5" id="KW-0812">Transmembrane</keyword>
<evidence type="ECO:0000256" key="5">
    <source>
        <dbReference type="SAM" id="Phobius"/>
    </source>
</evidence>
<reference evidence="7 8" key="1">
    <citation type="submission" date="2019-04" db="EMBL/GenBank/DDBJ databases">
        <title>Cohnella sp. nov., isolated from soil.</title>
        <authorList>
            <person name="Kim W."/>
        </authorList>
    </citation>
    <scope>NUCLEOTIDE SEQUENCE [LARGE SCALE GENOMIC DNA]</scope>
    <source>
        <strain evidence="7 8">CAU 1483</strain>
    </source>
</reference>
<dbReference type="GO" id="GO:0016020">
    <property type="term" value="C:membrane"/>
    <property type="evidence" value="ECO:0007669"/>
    <property type="project" value="UniProtKB-SubCell"/>
</dbReference>
<feature type="domain" description="ABC-2 type transporter transmembrane" evidence="6">
    <location>
        <begin position="19"/>
        <end position="392"/>
    </location>
</feature>
<keyword evidence="4 5" id="KW-0472">Membrane</keyword>
<organism evidence="7 8">
    <name type="scientific">Cohnella pontilimi</name>
    <dbReference type="NCBI Taxonomy" id="2564100"/>
    <lineage>
        <taxon>Bacteria</taxon>
        <taxon>Bacillati</taxon>
        <taxon>Bacillota</taxon>
        <taxon>Bacilli</taxon>
        <taxon>Bacillales</taxon>
        <taxon>Paenibacillaceae</taxon>
        <taxon>Cohnella</taxon>
    </lineage>
</organism>
<dbReference type="AlphaFoldDB" id="A0A4U0F7X3"/>
<dbReference type="RefSeq" id="WP_136778995.1">
    <property type="nucleotide sequence ID" value="NZ_SUPK01000008.1"/>
</dbReference>
<feature type="transmembrane region" description="Helical" evidence="5">
    <location>
        <begin position="20"/>
        <end position="42"/>
    </location>
</feature>
<comment type="subcellular location">
    <subcellularLocation>
        <location evidence="1">Membrane</location>
        <topology evidence="1">Multi-pass membrane protein</topology>
    </subcellularLocation>
</comment>
<feature type="transmembrane region" description="Helical" evidence="5">
    <location>
        <begin position="370"/>
        <end position="392"/>
    </location>
</feature>
<feature type="transmembrane region" description="Helical" evidence="5">
    <location>
        <begin position="238"/>
        <end position="262"/>
    </location>
</feature>
<dbReference type="PANTHER" id="PTHR43471">
    <property type="entry name" value="ABC TRANSPORTER PERMEASE"/>
    <property type="match status" value="1"/>
</dbReference>
<dbReference type="OrthoDB" id="9768837at2"/>
<name>A0A4U0F7X3_9BACL</name>
<comment type="caution">
    <text evidence="7">The sequence shown here is derived from an EMBL/GenBank/DDBJ whole genome shotgun (WGS) entry which is preliminary data.</text>
</comment>
<accession>A0A4U0F7X3</accession>